<name>A0A3Q2VU89_HAPBU</name>
<organism evidence="1 2">
    <name type="scientific">Haplochromis burtoni</name>
    <name type="common">Burton's mouthbrooder</name>
    <name type="synonym">Chromis burtoni</name>
    <dbReference type="NCBI Taxonomy" id="8153"/>
    <lineage>
        <taxon>Eukaryota</taxon>
        <taxon>Metazoa</taxon>
        <taxon>Chordata</taxon>
        <taxon>Craniata</taxon>
        <taxon>Vertebrata</taxon>
        <taxon>Euteleostomi</taxon>
        <taxon>Actinopterygii</taxon>
        <taxon>Neopterygii</taxon>
        <taxon>Teleostei</taxon>
        <taxon>Neoteleostei</taxon>
        <taxon>Acanthomorphata</taxon>
        <taxon>Ovalentaria</taxon>
        <taxon>Cichlomorphae</taxon>
        <taxon>Cichliformes</taxon>
        <taxon>Cichlidae</taxon>
        <taxon>African cichlids</taxon>
        <taxon>Pseudocrenilabrinae</taxon>
        <taxon>Haplochromini</taxon>
        <taxon>Haplochromis</taxon>
    </lineage>
</organism>
<dbReference type="Proteomes" id="UP000264840">
    <property type="component" value="Unplaced"/>
</dbReference>
<evidence type="ECO:0000313" key="2">
    <source>
        <dbReference type="Proteomes" id="UP000264840"/>
    </source>
</evidence>
<dbReference type="AlphaFoldDB" id="A0A3Q2VU89"/>
<proteinExistence type="predicted"/>
<dbReference type="GeneTree" id="ENSGT01120000277966"/>
<keyword evidence="2" id="KW-1185">Reference proteome</keyword>
<reference evidence="1" key="2">
    <citation type="submission" date="2025-09" db="UniProtKB">
        <authorList>
            <consortium name="Ensembl"/>
        </authorList>
    </citation>
    <scope>IDENTIFICATION</scope>
</reference>
<sequence>LNLQSIQKCNFICTYQTMSGMLVTVLIQTICKTNKYHSGKPLLFKKTQDLCNNVLWTDKISVEMSRHNSANLNK</sequence>
<reference evidence="1" key="1">
    <citation type="submission" date="2025-08" db="UniProtKB">
        <authorList>
            <consortium name="Ensembl"/>
        </authorList>
    </citation>
    <scope>IDENTIFICATION</scope>
</reference>
<evidence type="ECO:0000313" key="1">
    <source>
        <dbReference type="Ensembl" id="ENSHBUP00000015988.1"/>
    </source>
</evidence>
<protein>
    <submittedName>
        <fullName evidence="1">Uncharacterized protein</fullName>
    </submittedName>
</protein>
<dbReference type="Ensembl" id="ENSHBUT00000034032.1">
    <property type="protein sequence ID" value="ENSHBUP00000015988.1"/>
    <property type="gene ID" value="ENSHBUG00000017934.1"/>
</dbReference>
<accession>A0A3Q2VU89</accession>